<feature type="region of interest" description="Disordered" evidence="11">
    <location>
        <begin position="1917"/>
        <end position="1940"/>
    </location>
</feature>
<dbReference type="InterPro" id="IPR024973">
    <property type="entry name" value="ESPR"/>
</dbReference>
<dbReference type="InterPro" id="IPR028230">
    <property type="entry name" value="TAA-Trp-ring"/>
</dbReference>
<feature type="domain" description="Trimeric autotransporter adhesin YadA-like head" evidence="13">
    <location>
        <begin position="107"/>
        <end position="130"/>
    </location>
</feature>
<feature type="region of interest" description="Disordered" evidence="11">
    <location>
        <begin position="2097"/>
        <end position="2130"/>
    </location>
</feature>
<keyword evidence="7" id="KW-0732">Signal</keyword>
<evidence type="ECO:0000259" key="16">
    <source>
        <dbReference type="Pfam" id="PF15401"/>
    </source>
</evidence>
<evidence type="ECO:0000259" key="13">
    <source>
        <dbReference type="Pfam" id="PF05658"/>
    </source>
</evidence>
<feature type="domain" description="Trimeric autotransporter adhesin Trp ring" evidence="17">
    <location>
        <begin position="1086"/>
        <end position="1133"/>
    </location>
</feature>
<dbReference type="InterPro" id="IPR011049">
    <property type="entry name" value="Serralysin-like_metalloprot_C"/>
</dbReference>
<dbReference type="Gene3D" id="3.30.1300.30">
    <property type="entry name" value="GSPII I/J protein-like"/>
    <property type="match status" value="1"/>
</dbReference>
<evidence type="ECO:0000313" key="19">
    <source>
        <dbReference type="Proteomes" id="UP000189161"/>
    </source>
</evidence>
<dbReference type="Pfam" id="PF15401">
    <property type="entry name" value="TAA-Trp-ring"/>
    <property type="match status" value="2"/>
</dbReference>
<dbReference type="Pfam" id="PF18669">
    <property type="entry name" value="Trp_ring"/>
    <property type="match status" value="2"/>
</dbReference>
<evidence type="ECO:0008006" key="20">
    <source>
        <dbReference type="Google" id="ProtNLM"/>
    </source>
</evidence>
<feature type="compositionally biased region" description="Low complexity" evidence="11">
    <location>
        <begin position="1003"/>
        <end position="1015"/>
    </location>
</feature>
<dbReference type="InterPro" id="IPR037174">
    <property type="entry name" value="Trimeric_adhesin"/>
</dbReference>
<feature type="domain" description="Trimeric autotransporter adhesin YadA-like head" evidence="13">
    <location>
        <begin position="399"/>
        <end position="425"/>
    </location>
</feature>
<feature type="domain" description="ESPR" evidence="15">
    <location>
        <begin position="1"/>
        <end position="46"/>
    </location>
</feature>
<keyword evidence="10" id="KW-0998">Cell outer membrane</keyword>
<keyword evidence="8" id="KW-0653">Protein transport</keyword>
<reference evidence="18 19" key="1">
    <citation type="submission" date="2016-10" db="EMBL/GenBank/DDBJ databases">
        <title>Rodentibacter gen. nov. and new species.</title>
        <authorList>
            <person name="Christensen H."/>
        </authorList>
    </citation>
    <scope>NUCLEOTIDE SEQUENCE [LARGE SCALE GENOMIC DNA]</scope>
    <source>
        <strain evidence="18 19">H1987082031</strain>
    </source>
</reference>
<feature type="domain" description="Trimeric autotransporter adhesin YadA-like stalk" evidence="14">
    <location>
        <begin position="2227"/>
        <end position="2265"/>
    </location>
</feature>
<dbReference type="GO" id="GO:0015031">
    <property type="term" value="P:protein transport"/>
    <property type="evidence" value="ECO:0007669"/>
    <property type="project" value="UniProtKB-KW"/>
</dbReference>
<keyword evidence="9" id="KW-0472">Membrane</keyword>
<evidence type="ECO:0000256" key="8">
    <source>
        <dbReference type="ARBA" id="ARBA00022927"/>
    </source>
</evidence>
<dbReference type="SUPFAM" id="SSF54523">
    <property type="entry name" value="Pili subunits"/>
    <property type="match status" value="1"/>
</dbReference>
<feature type="domain" description="Trimeric autotransporter adhesin Trp ring" evidence="17">
    <location>
        <begin position="1573"/>
        <end position="1621"/>
    </location>
</feature>
<feature type="compositionally biased region" description="Polar residues" evidence="11">
    <location>
        <begin position="1045"/>
        <end position="1054"/>
    </location>
</feature>
<dbReference type="Pfam" id="PF05662">
    <property type="entry name" value="YadA_stalk"/>
    <property type="match status" value="2"/>
</dbReference>
<feature type="compositionally biased region" description="Polar residues" evidence="11">
    <location>
        <begin position="2110"/>
        <end position="2130"/>
    </location>
</feature>
<feature type="region of interest" description="Disordered" evidence="11">
    <location>
        <begin position="983"/>
        <end position="1015"/>
    </location>
</feature>
<evidence type="ECO:0000256" key="4">
    <source>
        <dbReference type="ARBA" id="ARBA00022448"/>
    </source>
</evidence>
<dbReference type="Pfam" id="PF05658">
    <property type="entry name" value="YadA_head"/>
    <property type="match status" value="5"/>
</dbReference>
<feature type="compositionally biased region" description="Basic and acidic residues" evidence="11">
    <location>
        <begin position="1666"/>
        <end position="1680"/>
    </location>
</feature>
<organism evidence="18 19">
    <name type="scientific">Rodentibacter trehalosifermentans</name>
    <dbReference type="NCBI Taxonomy" id="1908263"/>
    <lineage>
        <taxon>Bacteria</taxon>
        <taxon>Pseudomonadati</taxon>
        <taxon>Pseudomonadota</taxon>
        <taxon>Gammaproteobacteria</taxon>
        <taxon>Pasteurellales</taxon>
        <taxon>Pasteurellaceae</taxon>
        <taxon>Rodentibacter</taxon>
    </lineage>
</organism>
<dbReference type="Pfam" id="PF13018">
    <property type="entry name" value="ESPR"/>
    <property type="match status" value="1"/>
</dbReference>
<sequence length="2338" mass="242901">MNKVFKIIWNQATQSFVVVSELTKRRGKQSSSTDKRLAPSKLLVAMGMAGALLTAESAFAATADRLVVKGANTPVKNVNNQDANVLIDTDYGGNIALGLNAKATADQDSIAIGNNTVATVRNAVVIGANAQGIRATEKNVQNRHIVVIGTDAIVRNTDSQQSRGATIIGGNSLAGLLTSSNGTSTISTANNLRDADYATATGDLTVDRLMYRAGMFDAAGNTFQNQLDEKGNVINYYQSNEATAIGFDSRAIGDQAIAIGAQVIAGHSSVAIGGNDMTTVNTQNNREIYKSIVGDDLAPNTLKTNEIDYDGKSKKDFYETTYAKSGSVVIGQKAHSNSLFGTALGTSSFVEDGAELGTAIGTGARVGKQSPTDINSATFSSTSLKSTKGGVAIAAGAVAEGDFTTAVGTGAQALEMNATAVGYKAFANQTNALAFGANAKSQAVDAVAMGSNAEVTSTGNSSIAFGTGTTVSGEKSVALGSNITSLSTEGSVVLGDSSTEVVGSTGASHEVGAVESATVRTSEGGTFTYSGFAGQPKDAGKYVSIGRVKAERQLKNVAAGHIDANSTDGINGSQLYAVMTQAANPLTFTANTNKASREVFNATTNATETVSNVGLDRQLGQTLNIIGAARKVDGITRNADTAVTGKYSAKNIQTIVDDNGVQIQMAENPEFTSAKIGGTPKTVNGTTTIENPITIGTTPDGKNVIGGLNTTLPDNNTSNALTKPTNITTTNAATLGDVLNAGWNLKNNNSTVDFVKPYDTVNFVNGQGTIAKAETADNVTTNVTFDVDLGTFTTVPTEGDDKGKAIAGNTTTYTDANGNPVTKNTDGTYTDVDGNPIAEGDVTTNVENHDNKIATIGDIANTINNVFHTVNTTKTNEQITSAEDNTGVAVKAGDTLNFVAAKNLEIKQDNHTITYGLSNDIEVNSATVGKAGKVDENGNPVVQSSNGNYYPEGTQLDENGDPVDPSVQPIDPTKVKNATAVELTADKGVSTKDTTLEPRDPNDPNSNVTVNNPPTALSVKDANGENSQINGIASALGTKEVATKNPENATTPTGKDTLVDLTPPTDPADKAKWESSAVTVGDIAKMGWIVSAEGNNYTDTVKNANEVKFKGKNGISVTGETKDGVREITVAIEEGEVVKPNEGTYNGKDVIVAGDGKVYNKGDIDPTTGKPFAGKDPIKDPTDPTKDLTPDQVVNNGKNFVTGNKVAQAIQESGFWVGKEKDTSDITFNNADEKVNPNDELRFADGKGTIVSTGTVKRIDPNGEVETKTVVKVDVDTAKVEADTDGSIKDPLADAKNAVKQAEEALAANPTDPDLQQALEDAKAEEVKAGNKLATAGDVANAINNSGWRTNSTTATGDASETLINPGEAVNFEAGKNMQVTQSIEKDEVTGKETVSYTYSTKDDVEFNSAKIGMPNKVDSNGDPVVQAKNGNYYPAGTEMDPATGNPVDSSVNPINPSDVKDRFTPVELTADKGISTKEITLVPEDENDPNSKLVEKVEVKDPTALSVKDAEGNNSQINGIASALDKKVVNTNPANDTPIDKDVLVDLTPPSDSAERAKWESSAVTVGDIANMGWIVSAEGNKYTDTVKNSNEVKFIGDNGISVKGATNATTGVREITIAMEQGEVIKPNEGTYGDDNKPVVIVDGKVYNKADIDPTTGKPFAGKDPIKDPTDPTKDLRPDQVVNNGKNFVTGNKVAQAIQESGFTVGKETTVIADDLFANADEKINPNDELRFADGKGTIVSTATVKQTDPKGEVTTKTVVKVDVDTGASTVQNDGKASTITYEDTDGKPVTKNEDGTYTKQDGSPIDVADVTTVDNTNKVATVGDIVDTINNVSHTVNTTKTNEQITSAPDSKGVKVKAGDTLNFAAAKNLEIKQEGHNITYGLSKDIEVGSVRIGEAGKMDSQGNPVVQVDGKYYKPDDIDPNTGKPKDGAVPTPDDKVVERSVVMKPTTTTVADGNIAPAIDVNGGTFTGMASNLPNATSTGSQPTTEAPITAEQAADLANKSGSNAATLGDVLNAGWNLKENGTKKDFVKPYDTVNFVNGNGTTANVTVTNGTMSDVTYHVNVDDKTTEITYTNTAGDTLYKQADGTYNTQRDGSGTKVDAGDVTGSQVSAKTSPLTNNVDGSVNTPAEPTALATAGDVANAINNSGFTLTTSASQGVVSGTSNHKVNPGKTVTIDAGKNIQITQNNGVISVATKNDVEFNSVKVGPVSINSNTGIDAGGTKITNVAPGTAPTDAVNVSQLEKAKGDIYNKINRDNKDLRAGLAGARAAAGLPQVYLPGKSMVAVAAGAYQGESAVAVGYSRASDNGKLILKLQGDTNSRGKVGGSVGVGYQW</sequence>
<dbReference type="Gene3D" id="2.20.25.140">
    <property type="match status" value="2"/>
</dbReference>
<gene>
    <name evidence="18" type="ORF">BKK52_03230</name>
</gene>
<keyword evidence="5" id="KW-1134">Transmembrane beta strand</keyword>
<evidence type="ECO:0000259" key="14">
    <source>
        <dbReference type="Pfam" id="PF05662"/>
    </source>
</evidence>
<evidence type="ECO:0000256" key="6">
    <source>
        <dbReference type="ARBA" id="ARBA00022692"/>
    </source>
</evidence>
<evidence type="ECO:0000259" key="17">
    <source>
        <dbReference type="Pfam" id="PF18669"/>
    </source>
</evidence>
<dbReference type="InterPro" id="IPR008640">
    <property type="entry name" value="Adhesin_Head_dom"/>
</dbReference>
<evidence type="ECO:0000256" key="11">
    <source>
        <dbReference type="SAM" id="MobiDB-lite"/>
    </source>
</evidence>
<feature type="domain" description="Trimeric autotransporter adhesin YadA-like stalk" evidence="14">
    <location>
        <begin position="554"/>
        <end position="595"/>
    </location>
</feature>
<evidence type="ECO:0000256" key="2">
    <source>
        <dbReference type="ARBA" id="ARBA00004442"/>
    </source>
</evidence>
<feature type="domain" description="Trimeric autotransporter adhesin tryptophan-ring motif" evidence="16">
    <location>
        <begin position="1906"/>
        <end position="1939"/>
    </location>
</feature>
<name>A0A1V3J3Y5_9PAST</name>
<evidence type="ECO:0000256" key="10">
    <source>
        <dbReference type="ARBA" id="ARBA00023237"/>
    </source>
</evidence>
<dbReference type="EMBL" id="MLHL01000015">
    <property type="protein sequence ID" value="OOF49540.1"/>
    <property type="molecule type" value="Genomic_DNA"/>
</dbReference>
<comment type="caution">
    <text evidence="18">The sequence shown here is derived from an EMBL/GenBank/DDBJ whole genome shotgun (WGS) entry which is preliminary data.</text>
</comment>
<protein>
    <recommendedName>
        <fullName evidence="20">Adhesin</fullName>
    </recommendedName>
</protein>
<comment type="subcellular location">
    <subcellularLocation>
        <location evidence="2">Cell outer membrane</location>
    </subcellularLocation>
    <subcellularLocation>
        <location evidence="1">Cell surface</location>
    </subcellularLocation>
</comment>
<dbReference type="Proteomes" id="UP000189161">
    <property type="component" value="Unassembled WGS sequence"/>
</dbReference>
<feature type="domain" description="Trimeric autotransporter adhesin YadA-like head" evidence="13">
    <location>
        <begin position="427"/>
        <end position="453"/>
    </location>
</feature>
<dbReference type="InterPro" id="IPR005594">
    <property type="entry name" value="YadA_C"/>
</dbReference>
<dbReference type="OrthoDB" id="5672862at2"/>
<dbReference type="InterPro" id="IPR008635">
    <property type="entry name" value="Coiled_stalk_dom"/>
</dbReference>
<evidence type="ECO:0000313" key="18">
    <source>
        <dbReference type="EMBL" id="OOF49540.1"/>
    </source>
</evidence>
<dbReference type="SUPFAM" id="SSF101999">
    <property type="entry name" value="Trimeric adhesin"/>
    <property type="match status" value="4"/>
</dbReference>
<dbReference type="InterPro" id="IPR045584">
    <property type="entry name" value="Pilin-like"/>
</dbReference>
<keyword evidence="6" id="KW-0812">Transmembrane</keyword>
<feature type="region of interest" description="Disordered" evidence="11">
    <location>
        <begin position="1655"/>
        <end position="1681"/>
    </location>
</feature>
<feature type="compositionally biased region" description="Basic and acidic residues" evidence="11">
    <location>
        <begin position="1176"/>
        <end position="1189"/>
    </location>
</feature>
<keyword evidence="4" id="KW-0813">Transport</keyword>
<feature type="domain" description="Trimeric autotransporter adhesin YadA-like head" evidence="13">
    <location>
        <begin position="458"/>
        <end position="482"/>
    </location>
</feature>
<dbReference type="InterPro" id="IPR040482">
    <property type="entry name" value="Trp_ring"/>
</dbReference>
<feature type="domain" description="Trimeric autotransporter adhesin YadA-like C-terminal membrane anchor" evidence="12">
    <location>
        <begin position="2278"/>
        <end position="2338"/>
    </location>
</feature>
<dbReference type="Gene3D" id="1.20.5.170">
    <property type="match status" value="1"/>
</dbReference>
<evidence type="ECO:0000256" key="5">
    <source>
        <dbReference type="ARBA" id="ARBA00022452"/>
    </source>
</evidence>
<feature type="region of interest" description="Disordered" evidence="11">
    <location>
        <begin position="934"/>
        <end position="971"/>
    </location>
</feature>
<dbReference type="SUPFAM" id="SSF101967">
    <property type="entry name" value="Adhesin YadA, collagen-binding domain"/>
    <property type="match status" value="2"/>
</dbReference>
<dbReference type="GO" id="GO:0009986">
    <property type="term" value="C:cell surface"/>
    <property type="evidence" value="ECO:0007669"/>
    <property type="project" value="UniProtKB-SubCell"/>
</dbReference>
<comment type="similarity">
    <text evidence="3">Belongs to the autotransporter-2 (AT-2) (TC 1.B.40) family.</text>
</comment>
<feature type="region of interest" description="Disordered" evidence="11">
    <location>
        <begin position="1163"/>
        <end position="1190"/>
    </location>
</feature>
<evidence type="ECO:0000256" key="9">
    <source>
        <dbReference type="ARBA" id="ARBA00023136"/>
    </source>
</evidence>
<evidence type="ECO:0000259" key="12">
    <source>
        <dbReference type="Pfam" id="PF03895"/>
    </source>
</evidence>
<evidence type="ECO:0000259" key="15">
    <source>
        <dbReference type="Pfam" id="PF13018"/>
    </source>
</evidence>
<dbReference type="Pfam" id="PF03895">
    <property type="entry name" value="YadA_anchor"/>
    <property type="match status" value="1"/>
</dbReference>
<dbReference type="GO" id="GO:0009279">
    <property type="term" value="C:cell outer membrane"/>
    <property type="evidence" value="ECO:0007669"/>
    <property type="project" value="UniProtKB-SubCell"/>
</dbReference>
<evidence type="ECO:0000256" key="7">
    <source>
        <dbReference type="ARBA" id="ARBA00022729"/>
    </source>
</evidence>
<feature type="domain" description="Trimeric autotransporter adhesin YadA-like head" evidence="13">
    <location>
        <begin position="241"/>
        <end position="261"/>
    </location>
</feature>
<dbReference type="RefSeq" id="WP_077477880.1">
    <property type="nucleotide sequence ID" value="NZ_MLHL01000015.1"/>
</dbReference>
<dbReference type="Gene3D" id="3.90.1780.10">
    <property type="entry name" value="Trimeric adhesin"/>
    <property type="match status" value="10"/>
</dbReference>
<dbReference type="Gene3D" id="2.150.10.10">
    <property type="entry name" value="Serralysin-like metalloprotease, C-terminal"/>
    <property type="match status" value="3"/>
</dbReference>
<keyword evidence="19" id="KW-1185">Reference proteome</keyword>
<feature type="region of interest" description="Disordered" evidence="11">
    <location>
        <begin position="1044"/>
        <end position="1070"/>
    </location>
</feature>
<dbReference type="CDD" id="cd12820">
    <property type="entry name" value="LbR_YadA-like"/>
    <property type="match status" value="1"/>
</dbReference>
<evidence type="ECO:0000256" key="1">
    <source>
        <dbReference type="ARBA" id="ARBA00004241"/>
    </source>
</evidence>
<proteinExistence type="inferred from homology"/>
<feature type="domain" description="Trimeric autotransporter adhesin tryptophan-ring motif" evidence="16">
    <location>
        <begin position="1637"/>
        <end position="1700"/>
    </location>
</feature>
<accession>A0A1V3J3Y5</accession>
<evidence type="ECO:0000256" key="3">
    <source>
        <dbReference type="ARBA" id="ARBA00005848"/>
    </source>
</evidence>